<comment type="cofactor">
    <cofactor evidence="11">
        <name>heme b</name>
        <dbReference type="ChEBI" id="CHEBI:60344"/>
    </cofactor>
    <text evidence="11">Binds 2 heme b groups non-covalently.</text>
</comment>
<evidence type="ECO:0000256" key="15">
    <source>
        <dbReference type="SAM" id="SignalP"/>
    </source>
</evidence>
<evidence type="ECO:0000259" key="17">
    <source>
        <dbReference type="PROSITE" id="PS50939"/>
    </source>
</evidence>
<dbReference type="InterPro" id="IPR045265">
    <property type="entry name" value="AIR12_DOMON"/>
</dbReference>
<evidence type="ECO:0000256" key="11">
    <source>
        <dbReference type="PIRNR" id="PIRNR037471"/>
    </source>
</evidence>
<feature type="compositionally biased region" description="Polar residues" evidence="13">
    <location>
        <begin position="380"/>
        <end position="391"/>
    </location>
</feature>
<comment type="function">
    <text evidence="10">May act as a catecholamine-responsive trans-membrane electron transporter.</text>
</comment>
<feature type="transmembrane region" description="Helical" evidence="14">
    <location>
        <begin position="349"/>
        <end position="372"/>
    </location>
</feature>
<keyword evidence="7 11" id="KW-0249">Electron transport</keyword>
<keyword evidence="4 14" id="KW-0812">Transmembrane</keyword>
<dbReference type="GO" id="GO:0046872">
    <property type="term" value="F:metal ion binding"/>
    <property type="evidence" value="ECO:0007669"/>
    <property type="project" value="UniProtKB-KW"/>
</dbReference>
<evidence type="ECO:0000256" key="13">
    <source>
        <dbReference type="SAM" id="MobiDB-lite"/>
    </source>
</evidence>
<dbReference type="Gene3D" id="1.20.120.1770">
    <property type="match status" value="1"/>
</dbReference>
<evidence type="ECO:0000313" key="19">
    <source>
        <dbReference type="Proteomes" id="UP000289340"/>
    </source>
</evidence>
<feature type="transmembrane region" description="Helical" evidence="14">
    <location>
        <begin position="314"/>
        <end position="337"/>
    </location>
</feature>
<dbReference type="PANTHER" id="PTHR23130:SF195">
    <property type="entry name" value="CYTOCHROME B561 AND DOMON DOMAIN-CONTAINING PROTEIN"/>
    <property type="match status" value="1"/>
</dbReference>
<keyword evidence="3" id="KW-0349">Heme</keyword>
<protein>
    <recommendedName>
        <fullName evidence="11">Cytochrome b561 and DOMON domain-containing protein</fullName>
    </recommendedName>
</protein>
<evidence type="ECO:0000256" key="7">
    <source>
        <dbReference type="ARBA" id="ARBA00022982"/>
    </source>
</evidence>
<evidence type="ECO:0000256" key="8">
    <source>
        <dbReference type="ARBA" id="ARBA00022989"/>
    </source>
</evidence>
<feature type="transmembrane region" description="Helical" evidence="14">
    <location>
        <begin position="244"/>
        <end position="264"/>
    </location>
</feature>
<keyword evidence="19" id="KW-1185">Reference proteome</keyword>
<dbReference type="Pfam" id="PF03188">
    <property type="entry name" value="Cytochrom_B561"/>
    <property type="match status" value="1"/>
</dbReference>
<keyword evidence="12" id="KW-0408">Iron</keyword>
<keyword evidence="2 11" id="KW-0813">Transport</keyword>
<evidence type="ECO:0000256" key="12">
    <source>
        <dbReference type="PIRSR" id="PIRSR037471-1"/>
    </source>
</evidence>
<dbReference type="SMART" id="SM00665">
    <property type="entry name" value="B561"/>
    <property type="match status" value="1"/>
</dbReference>
<dbReference type="InterPro" id="IPR017214">
    <property type="entry name" value="UCP037471"/>
</dbReference>
<feature type="binding site" description="axial binding residue" evidence="12">
    <location>
        <position position="282"/>
    </location>
    <ligand>
        <name>heme b</name>
        <dbReference type="ChEBI" id="CHEBI:60344"/>
        <label>1</label>
    </ligand>
    <ligandPart>
        <name>Fe</name>
        <dbReference type="ChEBI" id="CHEBI:18248"/>
    </ligandPart>
</feature>
<feature type="signal peptide" evidence="15">
    <location>
        <begin position="1"/>
        <end position="25"/>
    </location>
</feature>
<keyword evidence="6 15" id="KW-0732">Signal</keyword>
<organism evidence="18 19">
    <name type="scientific">Glycine soja</name>
    <name type="common">Wild soybean</name>
    <dbReference type="NCBI Taxonomy" id="3848"/>
    <lineage>
        <taxon>Eukaryota</taxon>
        <taxon>Viridiplantae</taxon>
        <taxon>Streptophyta</taxon>
        <taxon>Embryophyta</taxon>
        <taxon>Tracheophyta</taxon>
        <taxon>Spermatophyta</taxon>
        <taxon>Magnoliopsida</taxon>
        <taxon>eudicotyledons</taxon>
        <taxon>Gunneridae</taxon>
        <taxon>Pentapetalae</taxon>
        <taxon>rosids</taxon>
        <taxon>fabids</taxon>
        <taxon>Fabales</taxon>
        <taxon>Fabaceae</taxon>
        <taxon>Papilionoideae</taxon>
        <taxon>50 kb inversion clade</taxon>
        <taxon>NPAAA clade</taxon>
        <taxon>indigoferoid/millettioid clade</taxon>
        <taxon>Phaseoleae</taxon>
        <taxon>Glycine</taxon>
        <taxon>Glycine subgen. Soja</taxon>
    </lineage>
</organism>
<dbReference type="FunFam" id="1.20.120.1770:FF:000007">
    <property type="entry name" value="Cytochrome b561 and DOMON domain-containing protein"/>
    <property type="match status" value="1"/>
</dbReference>
<keyword evidence="5 12" id="KW-0479">Metal-binding</keyword>
<dbReference type="InterPro" id="IPR006593">
    <property type="entry name" value="Cyt_b561/ferric_Rdtase_TM"/>
</dbReference>
<feature type="domain" description="Cytochrome b561" evidence="17">
    <location>
        <begin position="175"/>
        <end position="373"/>
    </location>
</feature>
<proteinExistence type="predicted"/>
<evidence type="ECO:0000256" key="1">
    <source>
        <dbReference type="ARBA" id="ARBA00004141"/>
    </source>
</evidence>
<feature type="transmembrane region" description="Helical" evidence="14">
    <location>
        <begin position="284"/>
        <end position="302"/>
    </location>
</feature>
<feature type="domain" description="DOMON" evidence="16">
    <location>
        <begin position="50"/>
        <end position="164"/>
    </location>
</feature>
<evidence type="ECO:0000256" key="9">
    <source>
        <dbReference type="ARBA" id="ARBA00023136"/>
    </source>
</evidence>
<dbReference type="Proteomes" id="UP000289340">
    <property type="component" value="Chromosome 8"/>
</dbReference>
<feature type="chain" id="PRO_5018998230" description="Cytochrome b561 and DOMON domain-containing protein" evidence="15">
    <location>
        <begin position="26"/>
        <end position="399"/>
    </location>
</feature>
<evidence type="ECO:0000256" key="5">
    <source>
        <dbReference type="ARBA" id="ARBA00022723"/>
    </source>
</evidence>
<reference evidence="18 19" key="1">
    <citation type="submission" date="2018-09" db="EMBL/GenBank/DDBJ databases">
        <title>A high-quality reference genome of wild soybean provides a powerful tool to mine soybean genomes.</title>
        <authorList>
            <person name="Xie M."/>
            <person name="Chung C.Y.L."/>
            <person name="Li M.-W."/>
            <person name="Wong F.-L."/>
            <person name="Chan T.-F."/>
            <person name="Lam H.-M."/>
        </authorList>
    </citation>
    <scope>NUCLEOTIDE SEQUENCE [LARGE SCALE GENOMIC DNA]</scope>
    <source>
        <strain evidence="19">cv. W05</strain>
        <tissue evidence="18">Hypocotyl of etiolated seedlings</tissue>
    </source>
</reference>
<feature type="region of interest" description="Disordered" evidence="13">
    <location>
        <begin position="380"/>
        <end position="399"/>
    </location>
</feature>
<name>A0A445JP23_GLYSO</name>
<dbReference type="Gramene" id="XM_028390528.1">
    <property type="protein sequence ID" value="XP_028246329.1"/>
    <property type="gene ID" value="LOC114423685"/>
</dbReference>
<feature type="binding site" description="axial binding residue" evidence="12">
    <location>
        <position position="318"/>
    </location>
    <ligand>
        <name>heme b</name>
        <dbReference type="ChEBI" id="CHEBI:60344"/>
        <label>1</label>
    </ligand>
    <ligandPart>
        <name>Fe</name>
        <dbReference type="ChEBI" id="CHEBI:18248"/>
    </ligandPart>
</feature>
<dbReference type="PIRSF" id="PIRSF037471">
    <property type="entry name" value="UCP037471"/>
    <property type="match status" value="1"/>
</dbReference>
<dbReference type="EMBL" id="QZWG01000008">
    <property type="protein sequence ID" value="RZC00211.1"/>
    <property type="molecule type" value="Genomic_DNA"/>
</dbReference>
<gene>
    <name evidence="18" type="ORF">D0Y65_022532</name>
</gene>
<comment type="subcellular location">
    <subcellularLocation>
        <location evidence="1">Membrane</location>
        <topology evidence="1">Multi-pass membrane protein</topology>
    </subcellularLocation>
</comment>
<comment type="caution">
    <text evidence="18">The sequence shown here is derived from an EMBL/GenBank/DDBJ whole genome shotgun (WGS) entry which is preliminary data.</text>
</comment>
<dbReference type="GO" id="GO:0016020">
    <property type="term" value="C:membrane"/>
    <property type="evidence" value="ECO:0007669"/>
    <property type="project" value="UniProtKB-SubCell"/>
</dbReference>
<evidence type="ECO:0000256" key="6">
    <source>
        <dbReference type="ARBA" id="ARBA00022729"/>
    </source>
</evidence>
<dbReference type="Pfam" id="PF04526">
    <property type="entry name" value="DUF568"/>
    <property type="match status" value="1"/>
</dbReference>
<keyword evidence="9 11" id="KW-0472">Membrane</keyword>
<dbReference type="CDD" id="cd09629">
    <property type="entry name" value="DOMON_CIL1_like"/>
    <property type="match status" value="1"/>
</dbReference>
<evidence type="ECO:0000256" key="10">
    <source>
        <dbReference type="ARBA" id="ARBA00053871"/>
    </source>
</evidence>
<evidence type="ECO:0000259" key="16">
    <source>
        <dbReference type="PROSITE" id="PS50836"/>
    </source>
</evidence>
<feature type="binding site" description="axial binding residue" evidence="12">
    <location>
        <position position="249"/>
    </location>
    <ligand>
        <name>heme b</name>
        <dbReference type="ChEBI" id="CHEBI:60344"/>
        <label>1</label>
    </ligand>
    <ligandPart>
        <name>Fe</name>
        <dbReference type="ChEBI" id="CHEBI:18248"/>
    </ligandPart>
</feature>
<evidence type="ECO:0000256" key="2">
    <source>
        <dbReference type="ARBA" id="ARBA00022448"/>
    </source>
</evidence>
<feature type="binding site" description="axial binding residue" evidence="12">
    <location>
        <position position="213"/>
    </location>
    <ligand>
        <name>heme b</name>
        <dbReference type="ChEBI" id="CHEBI:60344"/>
        <label>1</label>
    </ligand>
    <ligandPart>
        <name>Fe</name>
        <dbReference type="ChEBI" id="CHEBI:18248"/>
    </ligandPart>
</feature>
<keyword evidence="8 14" id="KW-1133">Transmembrane helix</keyword>
<dbReference type="AlphaFoldDB" id="A0A445JP23"/>
<dbReference type="PANTHER" id="PTHR23130">
    <property type="entry name" value="CYTOCHROME B561 AND DOMON DOMAIN-CONTAINING PROTEIN"/>
    <property type="match status" value="1"/>
</dbReference>
<evidence type="ECO:0000313" key="18">
    <source>
        <dbReference type="EMBL" id="RZC00211.1"/>
    </source>
</evidence>
<accession>A0A445JP23</accession>
<dbReference type="CDD" id="cd08760">
    <property type="entry name" value="Cyt_b561_FRRS1_like"/>
    <property type="match status" value="1"/>
</dbReference>
<dbReference type="PROSITE" id="PS50836">
    <property type="entry name" value="DOMON"/>
    <property type="match status" value="1"/>
</dbReference>
<evidence type="ECO:0000256" key="3">
    <source>
        <dbReference type="ARBA" id="ARBA00022617"/>
    </source>
</evidence>
<evidence type="ECO:0000256" key="14">
    <source>
        <dbReference type="SAM" id="Phobius"/>
    </source>
</evidence>
<sequence length="399" mass="43210">MASSSPPPSLFFLLLLALFAATASCLTCTTQKLTDSNKKLFSNCLDLPSLDSFLHWTHDPANASLSVAFVAAPPNPGGWVSWGINPSGTGMVGAQVLAAYKAEGTGAVTVKTLDLKSYSAIVPGKLSLDVWDMRGEEVRGVIRIFATVKVPDKAESVNQVWQVGPSVTAGRIDRHDFAPPNINAKGVLSFNGSQSGGGGGGAVDPVTMKKNIHGILNTVSWGVLFPLGVIIARYMRTFPSADPAWFYLHVGCQVSSYAIGVAGWGTGMKLGSQSEGIQYSAHRYIGIFLFSFATLQIFALFLRPVKDHKYRYIWNIYHHSIGYSIIILGIINIFRGFSILHPDQKWKSTYTAVLIALGAVALFLEVITWIVVLKRKSGKSTKTYDGHNNGQSREDPLTI</sequence>
<dbReference type="InterPro" id="IPR005018">
    <property type="entry name" value="DOMON_domain"/>
</dbReference>
<dbReference type="PROSITE" id="PS50939">
    <property type="entry name" value="CYTOCHROME_B561"/>
    <property type="match status" value="1"/>
</dbReference>
<evidence type="ECO:0000256" key="4">
    <source>
        <dbReference type="ARBA" id="ARBA00022692"/>
    </source>
</evidence>